<dbReference type="Pfam" id="PF02018">
    <property type="entry name" value="CBM_4_9"/>
    <property type="match status" value="2"/>
</dbReference>
<dbReference type="EMBL" id="JAWHTF010000002">
    <property type="protein sequence ID" value="MDU8885657.1"/>
    <property type="molecule type" value="Genomic_DNA"/>
</dbReference>
<evidence type="ECO:0000313" key="3">
    <source>
        <dbReference type="EMBL" id="MDU8885657.1"/>
    </source>
</evidence>
<gene>
    <name evidence="3" type="ORF">RXV94_05760</name>
</gene>
<dbReference type="SUPFAM" id="SSF49785">
    <property type="entry name" value="Galactose-binding domain-like"/>
    <property type="match status" value="3"/>
</dbReference>
<dbReference type="RefSeq" id="WP_316661555.1">
    <property type="nucleotide sequence ID" value="NZ_JAWHTF010000002.1"/>
</dbReference>
<evidence type="ECO:0000259" key="2">
    <source>
        <dbReference type="PROSITE" id="PS50093"/>
    </source>
</evidence>
<reference evidence="3 4" key="1">
    <citation type="submission" date="2023-10" db="EMBL/GenBank/DDBJ databases">
        <title>Marimonas sp. nov. isolated from tidal mud flat.</title>
        <authorList>
            <person name="Jaincy N.J."/>
            <person name="Srinivasan S."/>
            <person name="Lee S.-S."/>
        </authorList>
    </citation>
    <scope>NUCLEOTIDE SEQUENCE [LARGE SCALE GENOMIC DNA]</scope>
    <source>
        <strain evidence="3 4">MJ-SS3</strain>
    </source>
</reference>
<dbReference type="SUPFAM" id="SSF49299">
    <property type="entry name" value="PKD domain"/>
    <property type="match status" value="1"/>
</dbReference>
<dbReference type="InterPro" id="IPR000601">
    <property type="entry name" value="PKD_dom"/>
</dbReference>
<dbReference type="PROSITE" id="PS51257">
    <property type="entry name" value="PROKAR_LIPOPROTEIN"/>
    <property type="match status" value="1"/>
</dbReference>
<proteinExistence type="predicted"/>
<dbReference type="Proteomes" id="UP001268651">
    <property type="component" value="Unassembled WGS sequence"/>
</dbReference>
<accession>A0ABU3U5Q6</accession>
<evidence type="ECO:0000313" key="4">
    <source>
        <dbReference type="Proteomes" id="UP001268651"/>
    </source>
</evidence>
<name>A0ABU3U5Q6_9FLAO</name>
<dbReference type="CDD" id="cd00146">
    <property type="entry name" value="PKD"/>
    <property type="match status" value="1"/>
</dbReference>
<evidence type="ECO:0000256" key="1">
    <source>
        <dbReference type="ARBA" id="ARBA00022801"/>
    </source>
</evidence>
<dbReference type="Pfam" id="PF18911">
    <property type="entry name" value="PKD_4"/>
    <property type="match status" value="1"/>
</dbReference>
<dbReference type="Gene3D" id="2.60.120.260">
    <property type="entry name" value="Galactose-binding domain-like"/>
    <property type="match status" value="5"/>
</dbReference>
<dbReference type="Gene3D" id="2.60.40.10">
    <property type="entry name" value="Immunoglobulins"/>
    <property type="match status" value="1"/>
</dbReference>
<dbReference type="InterPro" id="IPR008979">
    <property type="entry name" value="Galactose-bd-like_sf"/>
</dbReference>
<keyword evidence="4" id="KW-1185">Reference proteome</keyword>
<dbReference type="InterPro" id="IPR003305">
    <property type="entry name" value="CenC_carb-bd"/>
</dbReference>
<keyword evidence="1" id="KW-0378">Hydrolase</keyword>
<organism evidence="3 4">
    <name type="scientific">Gilvirhabdus luticola</name>
    <dbReference type="NCBI Taxonomy" id="3079858"/>
    <lineage>
        <taxon>Bacteria</taxon>
        <taxon>Pseudomonadati</taxon>
        <taxon>Bacteroidota</taxon>
        <taxon>Flavobacteriia</taxon>
        <taxon>Flavobacteriales</taxon>
        <taxon>Flavobacteriaceae</taxon>
        <taxon>Gilvirhabdus</taxon>
    </lineage>
</organism>
<protein>
    <submittedName>
        <fullName evidence="3">Carbohydrate binding domain-containing protein</fullName>
    </submittedName>
</protein>
<dbReference type="InterPro" id="IPR035986">
    <property type="entry name" value="PKD_dom_sf"/>
</dbReference>
<dbReference type="InterPro" id="IPR013783">
    <property type="entry name" value="Ig-like_fold"/>
</dbReference>
<comment type="caution">
    <text evidence="3">The sequence shown here is derived from an EMBL/GenBank/DDBJ whole genome shotgun (WGS) entry which is preliminary data.</text>
</comment>
<feature type="domain" description="PKD" evidence="2">
    <location>
        <begin position="60"/>
        <end position="95"/>
    </location>
</feature>
<dbReference type="PROSITE" id="PS50093">
    <property type="entry name" value="PKD"/>
    <property type="match status" value="1"/>
</dbReference>
<sequence>MKKFLKKVKQISILILAISFVGCEDDDAVLPEVVAGFTYTINADNGTVTFINISTEATKFEWDFGDGSGSRLIDPVKVYSNGTYSVVLTASNGAGDSDIFRDEITILIPEIATLPITFDGANTRYDADVFGGASFEFVDNPDPSGANPEVSKVGKITNVGAAYEGISFGLGADIDLTTEKSISMNFWADAPVDILLKLEEGTGPDIETTMSHGGTGWETIIFNFNSSDRYSRLTVFADGPGTTSGTFYLDDITQIETPVVCVAESAESMSAADLNITFLSDQTANIIEDGGDFEWVDNPDFENDVNISCKVGKITKLGNNPWDNNQIDLDAKLDFNANEGLKIKVWSAIENTEVRIKLEEIGNSGNSTEQFLTTSVTSAWEELTFPFTSSDSNKYDKIVIFFDLNAENTDVYYFDDLMLYGSGGGGSCTAETNESTSASDLNITFMSDQTGNVIEDGGDFEWIDNPDFDNDVNKSCKVGKITKLGANPWDNNQIDLDAKLDFNANEGLKIKVWSGRANTEVRIKLEEIGNPGNNVEKFLNMSTTSAWEELTFPFETTDSGKFDKIVIFFDLNANNTDAYFFDDLMLYGAGNGGGGGTGDNLVTNGDFENGTTGWTGNAANVVTEGGNSFNFADVTAAGNAFDVNLSQVLEIIQGKNYTLTFDASSNVSRTIIAGIGLNEAPWTSDTETANLTTTTQEFTYNFTASFGGANSRVLFDMGAEVGTVVIDNVVLTCSDCDGGSGGGGGGGGGTGDNLALNGGFETGDDTGWLLFQNGGTAIIDNSINNGGSYSGKIETGGPSNPAFKQERIGAGTVAAGDVVQISFDHIGAVAGEGGVFNVLLFGEGAGGAVPFTHVFNPAPILSGSWTTFTGTFTIPGGTDVSEGISFLIETVCGGAAGCSVSANIDNVSVTLNP</sequence>